<dbReference type="Proteomes" id="UP000000758">
    <property type="component" value="Chromosome"/>
</dbReference>
<evidence type="ECO:0000313" key="2">
    <source>
        <dbReference type="Proteomes" id="UP000000758"/>
    </source>
</evidence>
<protein>
    <submittedName>
        <fullName evidence="1">Uncharacterized protein</fullName>
    </submittedName>
</protein>
<accession>A0RVK8</accession>
<dbReference type="HOGENOM" id="CLU_2419881_0_0_2"/>
<dbReference type="EnsemblBacteria" id="ABK77375">
    <property type="protein sequence ID" value="ABK77375"/>
    <property type="gene ID" value="CENSYa_0742"/>
</dbReference>
<evidence type="ECO:0000313" key="1">
    <source>
        <dbReference type="EMBL" id="ABK77375.1"/>
    </source>
</evidence>
<dbReference type="KEGG" id="csy:CENSYa_0742"/>
<gene>
    <name evidence="1" type="ordered locus">CENSYa_0742</name>
</gene>
<keyword evidence="2" id="KW-1185">Reference proteome</keyword>
<dbReference type="STRING" id="414004.CENSYa_0742"/>
<dbReference type="EMBL" id="DP000238">
    <property type="protein sequence ID" value="ABK77375.1"/>
    <property type="molecule type" value="Genomic_DNA"/>
</dbReference>
<reference evidence="1 2" key="1">
    <citation type="journal article" date="2006" name="Proc. Natl. Acad. Sci. U.S.A.">
        <title>Genomic analysis of the uncultivated marine crenarchaeote Cenarchaeum symbiosum.</title>
        <authorList>
            <person name="Hallam S.J."/>
            <person name="Konstantinidis K.T."/>
            <person name="Putnam N."/>
            <person name="Schleper C."/>
            <person name="Watanabe Y."/>
            <person name="Sugahara J."/>
            <person name="Preston C."/>
            <person name="de la Torre J."/>
            <person name="Richardson P.M."/>
            <person name="DeLong E.F."/>
        </authorList>
    </citation>
    <scope>NUCLEOTIDE SEQUENCE [LARGE SCALE GENOMIC DNA]</scope>
    <source>
        <strain evidence="2">A</strain>
    </source>
</reference>
<name>A0RVK8_CENSY</name>
<dbReference type="AlphaFoldDB" id="A0RVK8"/>
<sequence>MLHAYHLLSAAFAAHRTHSGTPFPHPRACPPAGQLAGLEGLTGQKKVLPPALFHQLPGMPTQPRGQLFEKHAVHTLEWQRAPWRVSSRSCS</sequence>
<organism evidence="1 2">
    <name type="scientific">Cenarchaeum symbiosum (strain A)</name>
    <dbReference type="NCBI Taxonomy" id="414004"/>
    <lineage>
        <taxon>Archaea</taxon>
        <taxon>Nitrososphaerota</taxon>
        <taxon>Candidatus Cenarchaeales</taxon>
        <taxon>Candidatus Cenarchaeaceae</taxon>
        <taxon>Candidatus Cenarchaeum</taxon>
    </lineage>
</organism>
<proteinExistence type="predicted"/>